<comment type="caution">
    <text evidence="1">The sequence shown here is derived from an EMBL/GenBank/DDBJ whole genome shotgun (WGS) entry which is preliminary data.</text>
</comment>
<name>A0A1E5L448_9FIRM</name>
<dbReference type="Pfam" id="PF12732">
    <property type="entry name" value="YtxH"/>
    <property type="match status" value="1"/>
</dbReference>
<keyword evidence="2" id="KW-1185">Reference proteome</keyword>
<dbReference type="PANTHER" id="PTHR35792">
    <property type="entry name" value="GENERAL STRESS PROTEIN"/>
    <property type="match status" value="1"/>
</dbReference>
<dbReference type="OrthoDB" id="9810874at2"/>
<proteinExistence type="predicted"/>
<dbReference type="PANTHER" id="PTHR35792:SF1">
    <property type="entry name" value="SLL0268 PROTEIN"/>
    <property type="match status" value="1"/>
</dbReference>
<dbReference type="EMBL" id="MJAT01000035">
    <property type="protein sequence ID" value="OEH84910.1"/>
    <property type="molecule type" value="Genomic_DNA"/>
</dbReference>
<evidence type="ECO:0008006" key="3">
    <source>
        <dbReference type="Google" id="ProtNLM"/>
    </source>
</evidence>
<reference evidence="1 2" key="1">
    <citation type="submission" date="2016-09" db="EMBL/GenBank/DDBJ databases">
        <title>Desulfuribacillus arsenicus sp. nov., an obligately anaerobic, dissimilatory arsenic- and antimonate-reducing bacterium isolated from anoxic sediments.</title>
        <authorList>
            <person name="Abin C.A."/>
            <person name="Hollibaugh J.T."/>
        </authorList>
    </citation>
    <scope>NUCLEOTIDE SEQUENCE [LARGE SCALE GENOMIC DNA]</scope>
    <source>
        <strain evidence="1 2">MLFW-2</strain>
    </source>
</reference>
<dbReference type="InterPro" id="IPR024623">
    <property type="entry name" value="YtxH"/>
</dbReference>
<gene>
    <name evidence="1" type="ORF">BHU72_06875</name>
</gene>
<dbReference type="InterPro" id="IPR052928">
    <property type="entry name" value="Desiccation-related_membrane"/>
</dbReference>
<dbReference type="RefSeq" id="WP_069702645.1">
    <property type="nucleotide sequence ID" value="NZ_MJAT01000035.1"/>
</dbReference>
<accession>A0A1E5L448</accession>
<dbReference type="STRING" id="1390249.BHU72_06875"/>
<protein>
    <recommendedName>
        <fullName evidence="3">Gas vesicle protein</fullName>
    </recommendedName>
</protein>
<dbReference type="AlphaFoldDB" id="A0A1E5L448"/>
<dbReference type="Proteomes" id="UP000095255">
    <property type="component" value="Unassembled WGS sequence"/>
</dbReference>
<sequence>MSIRDLLLLSKENRIREKRKEACKNLTIGASVGLAIGTVIGVLFAPKSGKETREQIAAKAKESVEITKETLEDSKAKILQFVEEQKEKITALKNEACCEVATAIEQEDQTVTTKKKAQTANE</sequence>
<organism evidence="1 2">
    <name type="scientific">Desulfuribacillus stibiiarsenatis</name>
    <dbReference type="NCBI Taxonomy" id="1390249"/>
    <lineage>
        <taxon>Bacteria</taxon>
        <taxon>Bacillati</taxon>
        <taxon>Bacillota</taxon>
        <taxon>Desulfuribacillia</taxon>
        <taxon>Desulfuribacillales</taxon>
        <taxon>Desulfuribacillaceae</taxon>
        <taxon>Desulfuribacillus</taxon>
    </lineage>
</organism>
<evidence type="ECO:0000313" key="1">
    <source>
        <dbReference type="EMBL" id="OEH84910.1"/>
    </source>
</evidence>
<evidence type="ECO:0000313" key="2">
    <source>
        <dbReference type="Proteomes" id="UP000095255"/>
    </source>
</evidence>